<dbReference type="EMBL" id="BJOV01000005">
    <property type="protein sequence ID" value="GEE02893.1"/>
    <property type="molecule type" value="Genomic_DNA"/>
</dbReference>
<keyword evidence="3" id="KW-1185">Reference proteome</keyword>
<name>A0A7I9VCT2_9ACTN</name>
<accession>A0A7I9VCT2</accession>
<evidence type="ECO:0000313" key="2">
    <source>
        <dbReference type="EMBL" id="GEE02893.1"/>
    </source>
</evidence>
<organism evidence="2 3">
    <name type="scientific">Gordonia spumicola</name>
    <dbReference type="NCBI Taxonomy" id="589161"/>
    <lineage>
        <taxon>Bacteria</taxon>
        <taxon>Bacillati</taxon>
        <taxon>Actinomycetota</taxon>
        <taxon>Actinomycetes</taxon>
        <taxon>Mycobacteriales</taxon>
        <taxon>Gordoniaceae</taxon>
        <taxon>Gordonia</taxon>
    </lineage>
</organism>
<evidence type="ECO:0000256" key="1">
    <source>
        <dbReference type="SAM" id="MobiDB-lite"/>
    </source>
</evidence>
<dbReference type="Proteomes" id="UP000444960">
    <property type="component" value="Unassembled WGS sequence"/>
</dbReference>
<dbReference type="OrthoDB" id="9879792at2"/>
<sequence length="52" mass="5910">MRNNRTSPTIGSTIRGYGRRINKAMNMSHADRTQLQLSNSPVSVLGPQQRRR</sequence>
<dbReference type="RefSeq" id="WP_161896518.1">
    <property type="nucleotide sequence ID" value="NZ_BJOV01000005.1"/>
</dbReference>
<protein>
    <submittedName>
        <fullName evidence="2">Uncharacterized protein</fullName>
    </submittedName>
</protein>
<comment type="caution">
    <text evidence="2">The sequence shown here is derived from an EMBL/GenBank/DDBJ whole genome shotgun (WGS) entry which is preliminary data.</text>
</comment>
<feature type="region of interest" description="Disordered" evidence="1">
    <location>
        <begin position="31"/>
        <end position="52"/>
    </location>
</feature>
<dbReference type="AlphaFoldDB" id="A0A7I9VCT2"/>
<feature type="compositionally biased region" description="Polar residues" evidence="1">
    <location>
        <begin position="33"/>
        <end position="42"/>
    </location>
</feature>
<evidence type="ECO:0000313" key="3">
    <source>
        <dbReference type="Proteomes" id="UP000444960"/>
    </source>
</evidence>
<reference evidence="3" key="1">
    <citation type="submission" date="2019-06" db="EMBL/GenBank/DDBJ databases">
        <title>Gordonia isolated from sludge of a wastewater treatment plant.</title>
        <authorList>
            <person name="Tamura T."/>
            <person name="Aoyama K."/>
            <person name="Kang Y."/>
            <person name="Saito S."/>
            <person name="Akiyama N."/>
            <person name="Yazawa K."/>
            <person name="Gonoi T."/>
            <person name="Mikami Y."/>
        </authorList>
    </citation>
    <scope>NUCLEOTIDE SEQUENCE [LARGE SCALE GENOMIC DNA]</scope>
    <source>
        <strain evidence="3">NBRC 107696</strain>
    </source>
</reference>
<proteinExistence type="predicted"/>
<gene>
    <name evidence="2" type="ORF">nbrc107696_33390</name>
</gene>